<evidence type="ECO:0000256" key="6">
    <source>
        <dbReference type="SAM" id="Phobius"/>
    </source>
</evidence>
<feature type="transmembrane region" description="Helical" evidence="6">
    <location>
        <begin position="176"/>
        <end position="197"/>
    </location>
</feature>
<dbReference type="NCBIfam" id="TIGR00544">
    <property type="entry name" value="lgt"/>
    <property type="match status" value="1"/>
</dbReference>
<feature type="transmembrane region" description="Helical" evidence="6">
    <location>
        <begin position="51"/>
        <end position="72"/>
    </location>
</feature>
<name>A0A094P367_9ZZZZ</name>
<feature type="transmembrane region" description="Helical" evidence="6">
    <location>
        <begin position="209"/>
        <end position="227"/>
    </location>
</feature>
<feature type="transmembrane region" description="Helical" evidence="6">
    <location>
        <begin position="92"/>
        <end position="114"/>
    </location>
</feature>
<feature type="transmembrane region" description="Helical" evidence="6">
    <location>
        <begin position="121"/>
        <end position="141"/>
    </location>
</feature>
<feature type="transmembrane region" description="Helical" evidence="6">
    <location>
        <begin position="20"/>
        <end position="39"/>
    </location>
</feature>
<evidence type="ECO:0000256" key="3">
    <source>
        <dbReference type="ARBA" id="ARBA00022692"/>
    </source>
</evidence>
<dbReference type="HAMAP" id="MF_01147">
    <property type="entry name" value="Lgt"/>
    <property type="match status" value="1"/>
</dbReference>
<dbReference type="PANTHER" id="PTHR30589:SF0">
    <property type="entry name" value="PHOSPHATIDYLGLYCEROL--PROLIPOPROTEIN DIACYLGLYCERYL TRANSFERASE"/>
    <property type="match status" value="1"/>
</dbReference>
<dbReference type="AlphaFoldDB" id="A0A094P367"/>
<gene>
    <name evidence="7" type="ORF">GM49_0130</name>
</gene>
<proteinExistence type="inferred from homology"/>
<accession>A0A094P367</accession>
<dbReference type="PANTHER" id="PTHR30589">
    <property type="entry name" value="PROLIPOPROTEIN DIACYLGLYCERYL TRANSFERASE"/>
    <property type="match status" value="1"/>
</dbReference>
<keyword evidence="7" id="KW-0449">Lipoprotein</keyword>
<protein>
    <submittedName>
        <fullName evidence="7">Prolipoprotein diacylglyceryl transferase</fullName>
    </submittedName>
</protein>
<keyword evidence="1" id="KW-1003">Cell membrane</keyword>
<dbReference type="GO" id="GO:0008961">
    <property type="term" value="F:phosphatidylglycerol-prolipoprotein diacylglyceryl transferase activity"/>
    <property type="evidence" value="ECO:0007669"/>
    <property type="project" value="InterPro"/>
</dbReference>
<evidence type="ECO:0000256" key="2">
    <source>
        <dbReference type="ARBA" id="ARBA00022679"/>
    </source>
</evidence>
<reference evidence="7" key="1">
    <citation type="submission" date="2014-05" db="EMBL/GenBank/DDBJ databases">
        <title>Key roles for freshwater Actinobacteria revealed by deep metagenomic sequencing.</title>
        <authorList>
            <person name="Ghai R."/>
            <person name="Mizuno C.M."/>
            <person name="Picazo A."/>
            <person name="Camacho A."/>
            <person name="Rodriguez-Valera F."/>
        </authorList>
    </citation>
    <scope>NUCLEOTIDE SEQUENCE</scope>
</reference>
<feature type="transmembrane region" description="Helical" evidence="6">
    <location>
        <begin position="239"/>
        <end position="260"/>
    </location>
</feature>
<evidence type="ECO:0000256" key="4">
    <source>
        <dbReference type="ARBA" id="ARBA00022989"/>
    </source>
</evidence>
<evidence type="ECO:0000256" key="1">
    <source>
        <dbReference type="ARBA" id="ARBA00022475"/>
    </source>
</evidence>
<organism evidence="7">
    <name type="scientific">freshwater metagenome</name>
    <dbReference type="NCBI Taxonomy" id="449393"/>
    <lineage>
        <taxon>unclassified sequences</taxon>
        <taxon>metagenomes</taxon>
        <taxon>ecological metagenomes</taxon>
    </lineage>
</organism>
<dbReference type="Pfam" id="PF01790">
    <property type="entry name" value="LGT"/>
    <property type="match status" value="1"/>
</dbReference>
<dbReference type="EMBL" id="JNSJ01000001">
    <property type="protein sequence ID" value="KGA03824.1"/>
    <property type="molecule type" value="Genomic_DNA"/>
</dbReference>
<dbReference type="InterPro" id="IPR001640">
    <property type="entry name" value="Lgt"/>
</dbReference>
<keyword evidence="5 6" id="KW-0472">Membrane</keyword>
<keyword evidence="3 6" id="KW-0812">Transmembrane</keyword>
<dbReference type="GO" id="GO:0005886">
    <property type="term" value="C:plasma membrane"/>
    <property type="evidence" value="ECO:0007669"/>
    <property type="project" value="InterPro"/>
</dbReference>
<comment type="caution">
    <text evidence="7">The sequence shown here is derived from an EMBL/GenBank/DDBJ whole genome shotgun (WGS) entry which is preliminary data.</text>
</comment>
<keyword evidence="4 6" id="KW-1133">Transmembrane helix</keyword>
<dbReference type="GO" id="GO:0042158">
    <property type="term" value="P:lipoprotein biosynthetic process"/>
    <property type="evidence" value="ECO:0007669"/>
    <property type="project" value="InterPro"/>
</dbReference>
<dbReference type="PROSITE" id="PS01311">
    <property type="entry name" value="LGT"/>
    <property type="match status" value="1"/>
</dbReference>
<keyword evidence="2 7" id="KW-0808">Transferase</keyword>
<evidence type="ECO:0000313" key="7">
    <source>
        <dbReference type="EMBL" id="KGA03824.1"/>
    </source>
</evidence>
<evidence type="ECO:0000256" key="5">
    <source>
        <dbReference type="ARBA" id="ARBA00023136"/>
    </source>
</evidence>
<sequence>MRKFIPTPSSSTLELGFFTFHFYALAILLGIFVAVWVTKRRYKALGGNPDDITDLALVVVPAGIIGGRIYHVLTSPQKYFGENGSPIQALQIWRGGLGIWGAISIGALAAFIFFKVKRNSLSFYQMADAIAPGLLIAQGIGRFGNWFNAELFGKPTTLFWALEIPRESRPSGFENFATFHPTFLYEAIWCFFVAAIIMKLKFFKNFVKAGTVFIFYVLAYSLGRFFIEAIRIDEANLIFGIRLNIWVSGLLFFGALTLFLRRISGNTLKS</sequence>